<accession>A0A4R8DF63</accession>
<dbReference type="EMBL" id="SODV01000002">
    <property type="protein sequence ID" value="TDW95716.1"/>
    <property type="molecule type" value="Genomic_DNA"/>
</dbReference>
<dbReference type="Gene3D" id="1.25.40.390">
    <property type="match status" value="1"/>
</dbReference>
<dbReference type="PROSITE" id="PS51257">
    <property type="entry name" value="PROKAR_LIPOPROTEIN"/>
    <property type="match status" value="1"/>
</dbReference>
<dbReference type="OrthoDB" id="614457at2"/>
<dbReference type="Proteomes" id="UP000294498">
    <property type="component" value="Unassembled WGS sequence"/>
</dbReference>
<gene>
    <name evidence="1" type="ORF">EDB95_3527</name>
</gene>
<proteinExistence type="predicted"/>
<organism evidence="1 2">
    <name type="scientific">Dinghuibacter silviterrae</name>
    <dbReference type="NCBI Taxonomy" id="1539049"/>
    <lineage>
        <taxon>Bacteria</taxon>
        <taxon>Pseudomonadati</taxon>
        <taxon>Bacteroidota</taxon>
        <taxon>Chitinophagia</taxon>
        <taxon>Chitinophagales</taxon>
        <taxon>Chitinophagaceae</taxon>
        <taxon>Dinghuibacter</taxon>
    </lineage>
</organism>
<comment type="caution">
    <text evidence="1">The sequence shown here is derived from an EMBL/GenBank/DDBJ whole genome shotgun (WGS) entry which is preliminary data.</text>
</comment>
<dbReference type="Pfam" id="PF12771">
    <property type="entry name" value="SusD-like_2"/>
    <property type="match status" value="1"/>
</dbReference>
<keyword evidence="2" id="KW-1185">Reference proteome</keyword>
<name>A0A4R8DF63_9BACT</name>
<sequence>MKIHNRYIVYSACLFALLLGATSCKRLLNINQNPNYPTLAQGTPAQVFPVAVLATAGSVGGNLAILGGMWSQIFTQASLSQQYTEVDSYNLTSTDVFVQGPWDQMFVDGLKNFQYVIAQADSVQDWNSYLMGTVMKAYTAATLVDLYGSTPYSNALEGITNLDPKFDSGYAIYTSLIAEIDTAQGKDFSANTNTNMGSQDLIFGGNMSSWQAFANTLKLKLYLRMVNAYPSVAQAGITALINSGVPLIGTSTGDASVTNFSNAPGQDNPLYEQNVRELNTPTNLRASVTMVSWLYANNDPRVNAYYGSTWGTPVLAIDQGNFRIISNTYGNANVFTETAKDPVEFVSMADSYFMQAEAAVRYYGGTNAQSLYNQGVTVAFGYTGYPSDTAAAFLATGGPYAWGAEMEGGKLLTPLAQIIRQKWAASGYGCHGIESYFDFNRTGFPAKSAVYSTSASYVPGQLVVVANSVLGSGLMPKRLIYPFDEQSRNTNALPTVPITTPVWWGL</sequence>
<evidence type="ECO:0000313" key="2">
    <source>
        <dbReference type="Proteomes" id="UP000294498"/>
    </source>
</evidence>
<dbReference type="InterPro" id="IPR011990">
    <property type="entry name" value="TPR-like_helical_dom_sf"/>
</dbReference>
<dbReference type="SUPFAM" id="SSF48452">
    <property type="entry name" value="TPR-like"/>
    <property type="match status" value="1"/>
</dbReference>
<dbReference type="InterPro" id="IPR041662">
    <property type="entry name" value="SusD-like_2"/>
</dbReference>
<dbReference type="AlphaFoldDB" id="A0A4R8DF63"/>
<dbReference type="RefSeq" id="WP_133995340.1">
    <property type="nucleotide sequence ID" value="NZ_SODV01000002.1"/>
</dbReference>
<reference evidence="1 2" key="1">
    <citation type="submission" date="2019-03" db="EMBL/GenBank/DDBJ databases">
        <title>Genomic Encyclopedia of Type Strains, Phase IV (KMG-IV): sequencing the most valuable type-strain genomes for metagenomic binning, comparative biology and taxonomic classification.</title>
        <authorList>
            <person name="Goeker M."/>
        </authorList>
    </citation>
    <scope>NUCLEOTIDE SEQUENCE [LARGE SCALE GENOMIC DNA]</scope>
    <source>
        <strain evidence="1 2">DSM 100059</strain>
    </source>
</reference>
<evidence type="ECO:0000313" key="1">
    <source>
        <dbReference type="EMBL" id="TDW95716.1"/>
    </source>
</evidence>
<protein>
    <submittedName>
        <fullName evidence="1">SusD-like starch-binding protein associating with outer membrane</fullName>
    </submittedName>
</protein>